<sequence length="85" mass="10196">MLSSPSFCLSSAHILTRKPMYDSIQFNSAITDVPQEHWFQLLQFRSPENRKVERTTKPWRRRNVQFVRKLDSHALKTIALMRERH</sequence>
<accession>A0A3R7CKL6</accession>
<reference evidence="1 2" key="1">
    <citation type="journal article" date="2018" name="Biotechnol. Adv.">
        <title>Improved genomic resources and new bioinformatic workflow for the carcinogenic parasite Clonorchis sinensis: Biotechnological implications.</title>
        <authorList>
            <person name="Wang D."/>
            <person name="Korhonen P.K."/>
            <person name="Gasser R.B."/>
            <person name="Young N.D."/>
        </authorList>
    </citation>
    <scope>NUCLEOTIDE SEQUENCE [LARGE SCALE GENOMIC DNA]</scope>
    <source>
        <strain evidence="1">Cs-k2</strain>
    </source>
</reference>
<protein>
    <submittedName>
        <fullName evidence="1">Uncharacterized protein</fullName>
    </submittedName>
</protein>
<proteinExistence type="predicted"/>
<gene>
    <name evidence="1" type="ORF">CSKR_109580</name>
</gene>
<evidence type="ECO:0000313" key="2">
    <source>
        <dbReference type="Proteomes" id="UP000286415"/>
    </source>
</evidence>
<dbReference type="EMBL" id="NIRI02000042">
    <property type="protein sequence ID" value="KAG5448876.1"/>
    <property type="molecule type" value="Genomic_DNA"/>
</dbReference>
<comment type="caution">
    <text evidence="1">The sequence shown here is derived from an EMBL/GenBank/DDBJ whole genome shotgun (WGS) entry which is preliminary data.</text>
</comment>
<reference evidence="1 2" key="2">
    <citation type="journal article" date="2021" name="Genomics">
        <title>High-quality reference genome for Clonorchis sinensis.</title>
        <authorList>
            <person name="Young N.D."/>
            <person name="Stroehlein A.J."/>
            <person name="Kinkar L."/>
            <person name="Wang T."/>
            <person name="Sohn W.M."/>
            <person name="Chang B.C.H."/>
            <person name="Kaur P."/>
            <person name="Weisz D."/>
            <person name="Dudchenko O."/>
            <person name="Aiden E.L."/>
            <person name="Korhonen P.K."/>
            <person name="Gasser R.B."/>
        </authorList>
    </citation>
    <scope>NUCLEOTIDE SEQUENCE [LARGE SCALE GENOMIC DNA]</scope>
    <source>
        <strain evidence="1">Cs-k2</strain>
    </source>
</reference>
<name>A0A3R7CKL6_CLOSI</name>
<keyword evidence="2" id="KW-1185">Reference proteome</keyword>
<organism evidence="1 2">
    <name type="scientific">Clonorchis sinensis</name>
    <name type="common">Chinese liver fluke</name>
    <dbReference type="NCBI Taxonomy" id="79923"/>
    <lineage>
        <taxon>Eukaryota</taxon>
        <taxon>Metazoa</taxon>
        <taxon>Spiralia</taxon>
        <taxon>Lophotrochozoa</taxon>
        <taxon>Platyhelminthes</taxon>
        <taxon>Trematoda</taxon>
        <taxon>Digenea</taxon>
        <taxon>Opisthorchiida</taxon>
        <taxon>Opisthorchiata</taxon>
        <taxon>Opisthorchiidae</taxon>
        <taxon>Clonorchis</taxon>
    </lineage>
</organism>
<dbReference type="Proteomes" id="UP000286415">
    <property type="component" value="Unassembled WGS sequence"/>
</dbReference>
<dbReference type="InParanoid" id="A0A3R7CKL6"/>
<dbReference type="AlphaFoldDB" id="A0A3R7CKL6"/>
<evidence type="ECO:0000313" key="1">
    <source>
        <dbReference type="EMBL" id="KAG5448876.1"/>
    </source>
</evidence>